<dbReference type="GO" id="GO:0006152">
    <property type="term" value="P:purine nucleoside catabolic process"/>
    <property type="evidence" value="ECO:0007669"/>
    <property type="project" value="TreeGrafter"/>
</dbReference>
<evidence type="ECO:0000256" key="3">
    <source>
        <dbReference type="ARBA" id="ARBA00022801"/>
    </source>
</evidence>
<evidence type="ECO:0000256" key="4">
    <source>
        <dbReference type="ARBA" id="ARBA00022833"/>
    </source>
</evidence>
<organism evidence="6 7">
    <name type="scientific">Actinokineospora bangkokensis</name>
    <dbReference type="NCBI Taxonomy" id="1193682"/>
    <lineage>
        <taxon>Bacteria</taxon>
        <taxon>Bacillati</taxon>
        <taxon>Actinomycetota</taxon>
        <taxon>Actinomycetes</taxon>
        <taxon>Pseudonocardiales</taxon>
        <taxon>Pseudonocardiaceae</taxon>
        <taxon>Actinokineospora</taxon>
    </lineage>
</organism>
<accession>A0A1Q9LPM3</accession>
<dbReference type="Gene3D" id="3.40.140.10">
    <property type="entry name" value="Cytidine Deaminase, domain 2"/>
    <property type="match status" value="1"/>
</dbReference>
<dbReference type="InterPro" id="IPR002125">
    <property type="entry name" value="CMP_dCMP_dom"/>
</dbReference>
<feature type="domain" description="CMP/dCMP-type deaminase" evidence="5">
    <location>
        <begin position="1"/>
        <end position="112"/>
    </location>
</feature>
<evidence type="ECO:0000256" key="1">
    <source>
        <dbReference type="ARBA" id="ARBA00006576"/>
    </source>
</evidence>
<keyword evidence="2" id="KW-0479">Metal-binding</keyword>
<gene>
    <name evidence="6" type="ORF">BJP25_13400</name>
</gene>
<dbReference type="Proteomes" id="UP000186040">
    <property type="component" value="Unassembled WGS sequence"/>
</dbReference>
<dbReference type="Pfam" id="PF00383">
    <property type="entry name" value="dCMP_cyt_deam_1"/>
    <property type="match status" value="1"/>
</dbReference>
<dbReference type="SUPFAM" id="SSF53927">
    <property type="entry name" value="Cytidine deaminase-like"/>
    <property type="match status" value="1"/>
</dbReference>
<dbReference type="FunFam" id="3.40.140.10:FF:000011">
    <property type="entry name" value="tRNA-specific adenosine deaminase"/>
    <property type="match status" value="1"/>
</dbReference>
<keyword evidence="4" id="KW-0862">Zinc</keyword>
<keyword evidence="7" id="KW-1185">Reference proteome</keyword>
<dbReference type="InterPro" id="IPR016193">
    <property type="entry name" value="Cytidine_deaminase-like"/>
</dbReference>
<dbReference type="PROSITE" id="PS51747">
    <property type="entry name" value="CYT_DCMP_DEAMINASES_2"/>
    <property type="match status" value="1"/>
</dbReference>
<protein>
    <submittedName>
        <fullName evidence="6">tRNA-specific adenosine deaminase</fullName>
    </submittedName>
</protein>
<dbReference type="RefSeq" id="WP_075974188.1">
    <property type="nucleotide sequence ID" value="NZ_MKQR01000008.1"/>
</dbReference>
<evidence type="ECO:0000259" key="5">
    <source>
        <dbReference type="PROSITE" id="PS51747"/>
    </source>
</evidence>
<dbReference type="PANTHER" id="PTHR11079:SF161">
    <property type="entry name" value="CMP_DCMP-TYPE DEAMINASE DOMAIN-CONTAINING PROTEIN"/>
    <property type="match status" value="1"/>
</dbReference>
<dbReference type="EMBL" id="MKQR01000008">
    <property type="protein sequence ID" value="OLR93978.1"/>
    <property type="molecule type" value="Genomic_DNA"/>
</dbReference>
<dbReference type="AlphaFoldDB" id="A0A1Q9LPM3"/>
<dbReference type="GO" id="GO:0047974">
    <property type="term" value="F:guanosine deaminase activity"/>
    <property type="evidence" value="ECO:0007669"/>
    <property type="project" value="TreeGrafter"/>
</dbReference>
<sequence>MSAHDWLCEAVGLAERNVAAGGGPFGALVVRGGEVVATGVNRVTPDLDPTAHAEVVAIRAACRALGDFKLTGCVLVSSCEPCPLCLSAALWARVDSVLYAADRHDAEAAGFDDRVFYDVFGLPRERWPLAVAHQRTGTEAGPFSAWQGKTDRTDY</sequence>
<comment type="similarity">
    <text evidence="1">Belongs to the cytidine and deoxycytidylate deaminase family.</text>
</comment>
<dbReference type="STRING" id="1193682.BJP25_13400"/>
<evidence type="ECO:0000313" key="6">
    <source>
        <dbReference type="EMBL" id="OLR93978.1"/>
    </source>
</evidence>
<dbReference type="PANTHER" id="PTHR11079">
    <property type="entry name" value="CYTOSINE DEAMINASE FAMILY MEMBER"/>
    <property type="match status" value="1"/>
</dbReference>
<dbReference type="GO" id="GO:0046872">
    <property type="term" value="F:metal ion binding"/>
    <property type="evidence" value="ECO:0007669"/>
    <property type="project" value="UniProtKB-KW"/>
</dbReference>
<proteinExistence type="inferred from homology"/>
<evidence type="ECO:0000313" key="7">
    <source>
        <dbReference type="Proteomes" id="UP000186040"/>
    </source>
</evidence>
<keyword evidence="3" id="KW-0378">Hydrolase</keyword>
<dbReference type="OrthoDB" id="9802676at2"/>
<comment type="caution">
    <text evidence="6">The sequence shown here is derived from an EMBL/GenBank/DDBJ whole genome shotgun (WGS) entry which is preliminary data.</text>
</comment>
<evidence type="ECO:0000256" key="2">
    <source>
        <dbReference type="ARBA" id="ARBA00022723"/>
    </source>
</evidence>
<name>A0A1Q9LPM3_9PSEU</name>
<dbReference type="CDD" id="cd01285">
    <property type="entry name" value="nucleoside_deaminase"/>
    <property type="match status" value="1"/>
</dbReference>
<reference evidence="6 7" key="1">
    <citation type="submission" date="2016-10" db="EMBL/GenBank/DDBJ databases">
        <title>The Draft Genome Sequence of Actinokineospora bangkokensis 44EHWT reveals the biosynthetic pathway of antifungal compounds Thailandins with unusual extender unit butylmalonyl-CoA.</title>
        <authorList>
            <person name="Greule A."/>
            <person name="Intra B."/>
            <person name="Flemming S."/>
            <person name="Rommel M.G."/>
            <person name="Panbangred W."/>
            <person name="Bechthold A."/>
        </authorList>
    </citation>
    <scope>NUCLEOTIDE SEQUENCE [LARGE SCALE GENOMIC DNA]</scope>
    <source>
        <strain evidence="6 7">44EHW</strain>
    </source>
</reference>